<evidence type="ECO:0000256" key="7">
    <source>
        <dbReference type="ARBA" id="ARBA00022741"/>
    </source>
</evidence>
<dbReference type="SUPFAM" id="SSF52540">
    <property type="entry name" value="P-loop containing nucleoside triphosphate hydrolases"/>
    <property type="match status" value="1"/>
</dbReference>
<comment type="subcellular location">
    <subcellularLocation>
        <location evidence="1">Cell membrane</location>
        <topology evidence="1">Multi-pass membrane protein</topology>
    </subcellularLocation>
</comment>
<evidence type="ECO:0000256" key="12">
    <source>
        <dbReference type="ARBA" id="ARBA00023136"/>
    </source>
</evidence>
<keyword evidence="9 16" id="KW-0067">ATP-binding</keyword>
<dbReference type="Gene3D" id="3.30.980.40">
    <property type="match status" value="1"/>
</dbReference>
<evidence type="ECO:0000259" key="19">
    <source>
        <dbReference type="PROSITE" id="PS50901"/>
    </source>
</evidence>
<dbReference type="Pfam" id="PF01580">
    <property type="entry name" value="FtsK_SpoIIIE"/>
    <property type="match status" value="1"/>
</dbReference>
<dbReference type="InterPro" id="IPR003593">
    <property type="entry name" value="AAA+_ATPase"/>
</dbReference>
<comment type="similarity">
    <text evidence="2">Belongs to the FtsK/SpoIIIE/SftA family.</text>
</comment>
<comment type="caution">
    <text evidence="20">The sequence shown here is derived from an EMBL/GenBank/DDBJ whole genome shotgun (WGS) entry which is preliminary data.</text>
</comment>
<keyword evidence="6 18" id="KW-0812">Transmembrane</keyword>
<dbReference type="InterPro" id="IPR002543">
    <property type="entry name" value="FtsK_dom"/>
</dbReference>
<dbReference type="AlphaFoldDB" id="A0A495V601"/>
<dbReference type="Pfam" id="PF17854">
    <property type="entry name" value="FtsK_alpha"/>
    <property type="match status" value="1"/>
</dbReference>
<organism evidence="20 21">
    <name type="scientific">Thiocapsa rosea</name>
    <dbReference type="NCBI Taxonomy" id="69360"/>
    <lineage>
        <taxon>Bacteria</taxon>
        <taxon>Pseudomonadati</taxon>
        <taxon>Pseudomonadota</taxon>
        <taxon>Gammaproteobacteria</taxon>
        <taxon>Chromatiales</taxon>
        <taxon>Chromatiaceae</taxon>
        <taxon>Thiocapsa</taxon>
    </lineage>
</organism>
<evidence type="ECO:0000256" key="5">
    <source>
        <dbReference type="ARBA" id="ARBA00022618"/>
    </source>
</evidence>
<comment type="subunit">
    <text evidence="15">Homohexamer. Forms a ring that surrounds DNA.</text>
</comment>
<dbReference type="GO" id="GO:0005524">
    <property type="term" value="F:ATP binding"/>
    <property type="evidence" value="ECO:0007669"/>
    <property type="project" value="UniProtKB-UniRule"/>
</dbReference>
<feature type="transmembrane region" description="Helical" evidence="18">
    <location>
        <begin position="166"/>
        <end position="185"/>
    </location>
</feature>
<keyword evidence="8" id="KW-0159">Chromosome partition</keyword>
<evidence type="ECO:0000313" key="21">
    <source>
        <dbReference type="Proteomes" id="UP000274556"/>
    </source>
</evidence>
<feature type="compositionally biased region" description="Pro residues" evidence="17">
    <location>
        <begin position="313"/>
        <end position="327"/>
    </location>
</feature>
<keyword evidence="11" id="KW-0238">DNA-binding</keyword>
<dbReference type="InterPro" id="IPR025199">
    <property type="entry name" value="FtsK_4TM"/>
</dbReference>
<dbReference type="SMART" id="SM00843">
    <property type="entry name" value="Ftsk_gamma"/>
    <property type="match status" value="1"/>
</dbReference>
<keyword evidence="10 18" id="KW-1133">Transmembrane helix</keyword>
<dbReference type="InterPro" id="IPR018541">
    <property type="entry name" value="Ftsk_gamma"/>
</dbReference>
<comment type="function">
    <text evidence="14">Essential cell division protein that coordinates cell division and chromosome segregation. The N-terminus is involved in assembly of the cell-division machinery. The C-terminus functions as a DNA motor that moves dsDNA in an ATP-dependent manner towards the dif recombination site, which is located within the replication terminus region. Translocation stops specifically at Xer-dif sites, where FtsK interacts with the Xer recombinase, allowing activation of chromosome unlinking by recombination. FtsK orienting polar sequences (KOPS) guide the direction of DNA translocation. FtsK can remove proteins from DNA as it translocates, but translocation stops specifically at XerCD-dif site, thereby preventing removal of XerC and XerD from dif.</text>
</comment>
<dbReference type="InterPro" id="IPR036388">
    <property type="entry name" value="WH-like_DNA-bd_sf"/>
</dbReference>
<dbReference type="PANTHER" id="PTHR22683:SF41">
    <property type="entry name" value="DNA TRANSLOCASE FTSK"/>
    <property type="match status" value="1"/>
</dbReference>
<feature type="compositionally biased region" description="Low complexity" evidence="17">
    <location>
        <begin position="352"/>
        <end position="363"/>
    </location>
</feature>
<evidence type="ECO:0000256" key="2">
    <source>
        <dbReference type="ARBA" id="ARBA00006474"/>
    </source>
</evidence>
<sequence length="847" mass="91214">MAQATRYGQLTFSDYVERALREGAMWTLMVVALYLVLALASYSPDDPGWSYVGDVSQVSNSAGRAGAWFADVTLFLFGFFAYLLPVMVGWSAWLVFRGRGEEPAPRTWILALRWIGFFITIVAGCGYAAIHLAELGAHLPNGAGGGLGMLVSDNMRAAFNTRGTDLLLGGALLVGFTLFSGISWLKVVDNTGAAVLQAAGWVANVVQGAATALVMRRQAAAAGESTGLPEALNLIDDPTQSDGPSMRSRLREAVGSDATGSEASGHEPGERLGRRFEGLPRRVREAMAEPETLSLDDLKRGQKPVPAAAPRIKTPPRPVTRPEPPLPATQAPSVQAASAAHSATALTDEVSLPPLDLLDQPRPSGRAYSDEQIEDLSRQVELKLADFGVQVQVVAVYPGPVVTLFELELAPGIKVSKITGLAKDLARALSTISVRVVEVIPGKSVIGIEIPNQQRETVFLRQTFGSATYQDAKSPLTLGLGSDISGLPVVVDLAKMPHVLIAGTTGSGKSVAINAMILSLLYKAGPQDVRLIMVDPKMLELSVYEGIPHLLTPVVTDMKEAANALRWCVGEMERRYRLMAKLGVRNIGGYNRQIADAAAQGRTIPDPTIAADFAAEQGIEVPALEHLPYIVVVIDELADMMMVVGKKVEELIARLAQKARASGIHLLLATQRPSVDVLTGLIKANIPTRIAFQVSSRIDSRTVLDQMGAEQLLGNGDMLYLPPGGNIPQRVHGAFVDDHEVHRIVEHLKQFGEPRYLQDVLREPTEVLPGIDPEPRGDTEDTDPLFDEAVQIVVESRRASISGVQRRLKIGYNRAARMIEEMERIGIVGPAETNGNREVLAPPPIED</sequence>
<keyword evidence="12 18" id="KW-0472">Membrane</keyword>
<dbReference type="FunFam" id="3.40.50.300:FF:000209">
    <property type="entry name" value="Cell division protein FtsK"/>
    <property type="match status" value="1"/>
</dbReference>
<dbReference type="EMBL" id="RBXL01000001">
    <property type="protein sequence ID" value="RKT44816.1"/>
    <property type="molecule type" value="Genomic_DNA"/>
</dbReference>
<dbReference type="InterPro" id="IPR041027">
    <property type="entry name" value="FtsK_alpha"/>
</dbReference>
<evidence type="ECO:0000256" key="13">
    <source>
        <dbReference type="ARBA" id="ARBA00023306"/>
    </source>
</evidence>
<dbReference type="SMART" id="SM00382">
    <property type="entry name" value="AAA"/>
    <property type="match status" value="1"/>
</dbReference>
<dbReference type="RefSeq" id="WP_120797202.1">
    <property type="nucleotide sequence ID" value="NZ_RBXL01000001.1"/>
</dbReference>
<dbReference type="CDD" id="cd01127">
    <property type="entry name" value="TrwB_TraG_TraD_VirD4"/>
    <property type="match status" value="1"/>
</dbReference>
<dbReference type="PROSITE" id="PS50901">
    <property type="entry name" value="FTSK"/>
    <property type="match status" value="1"/>
</dbReference>
<feature type="transmembrane region" description="Helical" evidence="18">
    <location>
        <begin position="74"/>
        <end position="96"/>
    </location>
</feature>
<dbReference type="InterPro" id="IPR027417">
    <property type="entry name" value="P-loop_NTPase"/>
</dbReference>
<evidence type="ECO:0000313" key="20">
    <source>
        <dbReference type="EMBL" id="RKT44816.1"/>
    </source>
</evidence>
<accession>A0A495V601</accession>
<evidence type="ECO:0000256" key="16">
    <source>
        <dbReference type="PROSITE-ProRule" id="PRU00289"/>
    </source>
</evidence>
<keyword evidence="5" id="KW-0132">Cell division</keyword>
<feature type="compositionally biased region" description="Low complexity" evidence="17">
    <location>
        <begin position="328"/>
        <end position="345"/>
    </location>
</feature>
<dbReference type="Gene3D" id="3.40.50.300">
    <property type="entry name" value="P-loop containing nucleotide triphosphate hydrolases"/>
    <property type="match status" value="1"/>
</dbReference>
<evidence type="ECO:0000256" key="4">
    <source>
        <dbReference type="ARBA" id="ARBA00022475"/>
    </source>
</evidence>
<feature type="compositionally biased region" description="Basic and acidic residues" evidence="17">
    <location>
        <begin position="264"/>
        <end position="287"/>
    </location>
</feature>
<dbReference type="GO" id="GO:0005886">
    <property type="term" value="C:plasma membrane"/>
    <property type="evidence" value="ECO:0007669"/>
    <property type="project" value="UniProtKB-SubCell"/>
</dbReference>
<evidence type="ECO:0000256" key="6">
    <source>
        <dbReference type="ARBA" id="ARBA00022692"/>
    </source>
</evidence>
<evidence type="ECO:0000256" key="1">
    <source>
        <dbReference type="ARBA" id="ARBA00004651"/>
    </source>
</evidence>
<dbReference type="Proteomes" id="UP000274556">
    <property type="component" value="Unassembled WGS sequence"/>
</dbReference>
<evidence type="ECO:0000256" key="17">
    <source>
        <dbReference type="SAM" id="MobiDB-lite"/>
    </source>
</evidence>
<dbReference type="Gene3D" id="1.10.10.10">
    <property type="entry name" value="Winged helix-like DNA-binding domain superfamily/Winged helix DNA-binding domain"/>
    <property type="match status" value="1"/>
</dbReference>
<dbReference type="PANTHER" id="PTHR22683">
    <property type="entry name" value="SPORULATION PROTEIN RELATED"/>
    <property type="match status" value="1"/>
</dbReference>
<keyword evidence="21" id="KW-1185">Reference proteome</keyword>
<evidence type="ECO:0000256" key="15">
    <source>
        <dbReference type="ARBA" id="ARBA00025923"/>
    </source>
</evidence>
<evidence type="ECO:0000256" key="8">
    <source>
        <dbReference type="ARBA" id="ARBA00022829"/>
    </source>
</evidence>
<evidence type="ECO:0000256" key="14">
    <source>
        <dbReference type="ARBA" id="ARBA00024784"/>
    </source>
</evidence>
<dbReference type="Pfam" id="PF09397">
    <property type="entry name" value="FtsK_gamma"/>
    <property type="match status" value="1"/>
</dbReference>
<evidence type="ECO:0000256" key="9">
    <source>
        <dbReference type="ARBA" id="ARBA00022840"/>
    </source>
</evidence>
<dbReference type="GO" id="GO:0007059">
    <property type="term" value="P:chromosome segregation"/>
    <property type="evidence" value="ECO:0007669"/>
    <property type="project" value="UniProtKB-KW"/>
</dbReference>
<evidence type="ECO:0000256" key="11">
    <source>
        <dbReference type="ARBA" id="ARBA00023125"/>
    </source>
</evidence>
<feature type="transmembrane region" description="Helical" evidence="18">
    <location>
        <begin position="108"/>
        <end position="130"/>
    </location>
</feature>
<keyword evidence="4" id="KW-1003">Cell membrane</keyword>
<name>A0A495V601_9GAMM</name>
<dbReference type="InterPro" id="IPR050206">
    <property type="entry name" value="FtsK/SpoIIIE/SftA"/>
</dbReference>
<feature type="transmembrane region" description="Helical" evidence="18">
    <location>
        <begin position="23"/>
        <end position="42"/>
    </location>
</feature>
<evidence type="ECO:0000256" key="3">
    <source>
        <dbReference type="ARBA" id="ARBA00020887"/>
    </source>
</evidence>
<dbReference type="GO" id="GO:0003677">
    <property type="term" value="F:DNA binding"/>
    <property type="evidence" value="ECO:0007669"/>
    <property type="project" value="UniProtKB-KW"/>
</dbReference>
<dbReference type="GO" id="GO:0051301">
    <property type="term" value="P:cell division"/>
    <property type="evidence" value="ECO:0007669"/>
    <property type="project" value="UniProtKB-KW"/>
</dbReference>
<dbReference type="InterPro" id="IPR036390">
    <property type="entry name" value="WH_DNA-bd_sf"/>
</dbReference>
<feature type="region of interest" description="Disordered" evidence="17">
    <location>
        <begin position="230"/>
        <end position="372"/>
    </location>
</feature>
<dbReference type="OrthoDB" id="9807790at2"/>
<keyword evidence="7 16" id="KW-0547">Nucleotide-binding</keyword>
<evidence type="ECO:0000256" key="18">
    <source>
        <dbReference type="SAM" id="Phobius"/>
    </source>
</evidence>
<keyword evidence="13" id="KW-0131">Cell cycle</keyword>
<gene>
    <name evidence="20" type="ORF">BDD21_2220</name>
</gene>
<feature type="binding site" evidence="16">
    <location>
        <begin position="503"/>
        <end position="510"/>
    </location>
    <ligand>
        <name>ATP</name>
        <dbReference type="ChEBI" id="CHEBI:30616"/>
    </ligand>
</feature>
<dbReference type="Pfam" id="PF13491">
    <property type="entry name" value="FtsK_4TM"/>
    <property type="match status" value="1"/>
</dbReference>
<protein>
    <recommendedName>
        <fullName evidence="3">DNA translocase FtsK</fullName>
    </recommendedName>
</protein>
<proteinExistence type="inferred from homology"/>
<feature type="domain" description="FtsK" evidence="19">
    <location>
        <begin position="486"/>
        <end position="701"/>
    </location>
</feature>
<evidence type="ECO:0000256" key="10">
    <source>
        <dbReference type="ARBA" id="ARBA00022989"/>
    </source>
</evidence>
<dbReference type="SUPFAM" id="SSF46785">
    <property type="entry name" value="Winged helix' DNA-binding domain"/>
    <property type="match status" value="1"/>
</dbReference>
<reference evidence="20 21" key="1">
    <citation type="submission" date="2018-10" db="EMBL/GenBank/DDBJ databases">
        <title>Genomic Encyclopedia of Archaeal and Bacterial Type Strains, Phase II (KMG-II): from individual species to whole genera.</title>
        <authorList>
            <person name="Goeker M."/>
        </authorList>
    </citation>
    <scope>NUCLEOTIDE SEQUENCE [LARGE SCALE GENOMIC DNA]</scope>
    <source>
        <strain evidence="20 21">DSM 235</strain>
    </source>
</reference>